<accession>R0JX51</accession>
<keyword evidence="2" id="KW-1185">Reference proteome</keyword>
<name>R0JX51_ANAPL</name>
<gene>
    <name evidence="1" type="ORF">Anapl_13457</name>
</gene>
<organism evidence="1 2">
    <name type="scientific">Anas platyrhynchos</name>
    <name type="common">Mallard</name>
    <name type="synonym">Anas boschas</name>
    <dbReference type="NCBI Taxonomy" id="8839"/>
    <lineage>
        <taxon>Eukaryota</taxon>
        <taxon>Metazoa</taxon>
        <taxon>Chordata</taxon>
        <taxon>Craniata</taxon>
        <taxon>Vertebrata</taxon>
        <taxon>Euteleostomi</taxon>
        <taxon>Archelosauria</taxon>
        <taxon>Archosauria</taxon>
        <taxon>Dinosauria</taxon>
        <taxon>Saurischia</taxon>
        <taxon>Theropoda</taxon>
        <taxon>Coelurosauria</taxon>
        <taxon>Aves</taxon>
        <taxon>Neognathae</taxon>
        <taxon>Galloanserae</taxon>
        <taxon>Anseriformes</taxon>
        <taxon>Anatidae</taxon>
        <taxon>Anatinae</taxon>
        <taxon>Anas</taxon>
    </lineage>
</organism>
<evidence type="ECO:0000313" key="1">
    <source>
        <dbReference type="EMBL" id="EOB02151.1"/>
    </source>
</evidence>
<feature type="non-terminal residue" evidence="1">
    <location>
        <position position="32"/>
    </location>
</feature>
<evidence type="ECO:0000313" key="2">
    <source>
        <dbReference type="Proteomes" id="UP000296049"/>
    </source>
</evidence>
<reference evidence="2" key="1">
    <citation type="journal article" date="2013" name="Nat. Genet.">
        <title>The duck genome and transcriptome provide insight into an avian influenza virus reservoir species.</title>
        <authorList>
            <person name="Huang Y."/>
            <person name="Li Y."/>
            <person name="Burt D.W."/>
            <person name="Chen H."/>
            <person name="Zhang Y."/>
            <person name="Qian W."/>
            <person name="Kim H."/>
            <person name="Gan S."/>
            <person name="Zhao Y."/>
            <person name="Li J."/>
            <person name="Yi K."/>
            <person name="Feng H."/>
            <person name="Zhu P."/>
            <person name="Li B."/>
            <person name="Liu Q."/>
            <person name="Fairley S."/>
            <person name="Magor K.E."/>
            <person name="Du Z."/>
            <person name="Hu X."/>
            <person name="Goodman L."/>
            <person name="Tafer H."/>
            <person name="Vignal A."/>
            <person name="Lee T."/>
            <person name="Kim K.W."/>
            <person name="Sheng Z."/>
            <person name="An Y."/>
            <person name="Searle S."/>
            <person name="Herrero J."/>
            <person name="Groenen M.A."/>
            <person name="Crooijmans R.P."/>
            <person name="Faraut T."/>
            <person name="Cai Q."/>
            <person name="Webster R.G."/>
            <person name="Aldridge J.R."/>
            <person name="Warren W.C."/>
            <person name="Bartschat S."/>
            <person name="Kehr S."/>
            <person name="Marz M."/>
            <person name="Stadler P.F."/>
            <person name="Smith J."/>
            <person name="Kraus R.H."/>
            <person name="Zhao Y."/>
            <person name="Ren L."/>
            <person name="Fei J."/>
            <person name="Morisson M."/>
            <person name="Kaiser P."/>
            <person name="Griffin D.K."/>
            <person name="Rao M."/>
            <person name="Pitel F."/>
            <person name="Wang J."/>
            <person name="Li N."/>
        </authorList>
    </citation>
    <scope>NUCLEOTIDE SEQUENCE [LARGE SCALE GENOMIC DNA]</scope>
</reference>
<sequence>LLFSVTLLPSFVELNILASSPWDTCGKDLRQK</sequence>
<dbReference type="AlphaFoldDB" id="R0JX51"/>
<protein>
    <submittedName>
        <fullName evidence="1">Uncharacterized protein</fullName>
    </submittedName>
</protein>
<dbReference type="Proteomes" id="UP000296049">
    <property type="component" value="Unassembled WGS sequence"/>
</dbReference>
<feature type="non-terminal residue" evidence="1">
    <location>
        <position position="1"/>
    </location>
</feature>
<proteinExistence type="predicted"/>
<dbReference type="EMBL" id="KB742991">
    <property type="protein sequence ID" value="EOB02151.1"/>
    <property type="molecule type" value="Genomic_DNA"/>
</dbReference>